<evidence type="ECO:0000259" key="1">
    <source>
        <dbReference type="Pfam" id="PF13788"/>
    </source>
</evidence>
<evidence type="ECO:0000313" key="2">
    <source>
        <dbReference type="EMBL" id="GAA0464918.1"/>
    </source>
</evidence>
<evidence type="ECO:0000313" key="3">
    <source>
        <dbReference type="Proteomes" id="UP001500713"/>
    </source>
</evidence>
<name>A0ABP3JUV4_9SPHN</name>
<reference evidence="3" key="1">
    <citation type="journal article" date="2019" name="Int. J. Syst. Evol. Microbiol.">
        <title>The Global Catalogue of Microorganisms (GCM) 10K type strain sequencing project: providing services to taxonomists for standard genome sequencing and annotation.</title>
        <authorList>
            <consortium name="The Broad Institute Genomics Platform"/>
            <consortium name="The Broad Institute Genome Sequencing Center for Infectious Disease"/>
            <person name="Wu L."/>
            <person name="Ma J."/>
        </authorList>
    </citation>
    <scope>NUCLEOTIDE SEQUENCE [LARGE SCALE GENOMIC DNA]</scope>
    <source>
        <strain evidence="3">JCM 14162</strain>
    </source>
</reference>
<gene>
    <name evidence="2" type="ORF">GCM10009096_01790</name>
</gene>
<feature type="domain" description="DUF4180" evidence="1">
    <location>
        <begin position="2"/>
        <end position="89"/>
    </location>
</feature>
<dbReference type="EMBL" id="BAAAEM010000002">
    <property type="protein sequence ID" value="GAA0464918.1"/>
    <property type="molecule type" value="Genomic_DNA"/>
</dbReference>
<sequence length="94" mass="10653">MIQTSEEILGLIEEAMSSTGMIYKCKSDFSADFWVLDTGLLGELEQKLVNYQSAIQISGDFSSEVGNSDAFRDYLREAKTYDRPIQFVDESNHK</sequence>
<organism evidence="2 3">
    <name type="scientific">Parasphingorhabdus litoris</name>
    <dbReference type="NCBI Taxonomy" id="394733"/>
    <lineage>
        <taxon>Bacteria</taxon>
        <taxon>Pseudomonadati</taxon>
        <taxon>Pseudomonadota</taxon>
        <taxon>Alphaproteobacteria</taxon>
        <taxon>Sphingomonadales</taxon>
        <taxon>Sphingomonadaceae</taxon>
        <taxon>Parasphingorhabdus</taxon>
    </lineage>
</organism>
<dbReference type="Proteomes" id="UP001500713">
    <property type="component" value="Unassembled WGS sequence"/>
</dbReference>
<dbReference type="InterPro" id="IPR025438">
    <property type="entry name" value="DUF4180"/>
</dbReference>
<protein>
    <recommendedName>
        <fullName evidence="1">DUF4180 domain-containing protein</fullName>
    </recommendedName>
</protein>
<proteinExistence type="predicted"/>
<comment type="caution">
    <text evidence="2">The sequence shown here is derived from an EMBL/GenBank/DDBJ whole genome shotgun (WGS) entry which is preliminary data.</text>
</comment>
<keyword evidence="3" id="KW-1185">Reference proteome</keyword>
<dbReference type="Pfam" id="PF13788">
    <property type="entry name" value="DUF4180"/>
    <property type="match status" value="1"/>
</dbReference>
<accession>A0ABP3JUV4</accession>